<keyword evidence="5" id="KW-1185">Reference proteome</keyword>
<feature type="domain" description="YtkA-like" evidence="3">
    <location>
        <begin position="34"/>
        <end position="114"/>
    </location>
</feature>
<feature type="region of interest" description="Disordered" evidence="1">
    <location>
        <begin position="130"/>
        <end position="160"/>
    </location>
</feature>
<evidence type="ECO:0000256" key="2">
    <source>
        <dbReference type="SAM" id="SignalP"/>
    </source>
</evidence>
<reference evidence="4 5" key="1">
    <citation type="submission" date="2021-05" db="EMBL/GenBank/DDBJ databases">
        <title>Novel Bacillus species.</title>
        <authorList>
            <person name="Liu G."/>
        </authorList>
    </citation>
    <scope>NUCLEOTIDE SEQUENCE [LARGE SCALE GENOMIC DNA]</scope>
    <source>
        <strain evidence="5">FJAT-49780</strain>
    </source>
</reference>
<proteinExistence type="predicted"/>
<protein>
    <submittedName>
        <fullName evidence="4">FixH family protein</fullName>
    </submittedName>
</protein>
<feature type="compositionally biased region" description="Basic and acidic residues" evidence="1">
    <location>
        <begin position="134"/>
        <end position="160"/>
    </location>
</feature>
<evidence type="ECO:0000256" key="1">
    <source>
        <dbReference type="SAM" id="MobiDB-lite"/>
    </source>
</evidence>
<feature type="domain" description="YtkA-like" evidence="3">
    <location>
        <begin position="157"/>
        <end position="238"/>
    </location>
</feature>
<dbReference type="AlphaFoldDB" id="A0A942TJZ5"/>
<name>A0A942TJZ5_9BACI</name>
<feature type="chain" id="PRO_5038514303" evidence="2">
    <location>
        <begin position="19"/>
        <end position="256"/>
    </location>
</feature>
<dbReference type="RefSeq" id="WP_213126662.1">
    <property type="nucleotide sequence ID" value="NZ_JAGYPG010000004.1"/>
</dbReference>
<evidence type="ECO:0000313" key="4">
    <source>
        <dbReference type="EMBL" id="MBS4197437.1"/>
    </source>
</evidence>
<feature type="signal peptide" evidence="2">
    <location>
        <begin position="1"/>
        <end position="18"/>
    </location>
</feature>
<dbReference type="Pfam" id="PF13115">
    <property type="entry name" value="YtkA"/>
    <property type="match status" value="2"/>
</dbReference>
<dbReference type="InterPro" id="IPR032693">
    <property type="entry name" value="YtkA-like_dom"/>
</dbReference>
<accession>A0A942TJZ5</accession>
<gene>
    <name evidence="4" type="ORF">KHA97_20540</name>
</gene>
<evidence type="ECO:0000313" key="5">
    <source>
        <dbReference type="Proteomes" id="UP000681414"/>
    </source>
</evidence>
<dbReference type="PROSITE" id="PS51257">
    <property type="entry name" value="PROKAR_LIPOPROTEIN"/>
    <property type="match status" value="1"/>
</dbReference>
<organism evidence="4 5">
    <name type="scientific">Lederbergia citri</name>
    <dbReference type="NCBI Taxonomy" id="2833580"/>
    <lineage>
        <taxon>Bacteria</taxon>
        <taxon>Bacillati</taxon>
        <taxon>Bacillota</taxon>
        <taxon>Bacilli</taxon>
        <taxon>Bacillales</taxon>
        <taxon>Bacillaceae</taxon>
        <taxon>Lederbergia</taxon>
    </lineage>
</organism>
<comment type="caution">
    <text evidence="4">The sequence shown here is derived from an EMBL/GenBank/DDBJ whole genome shotgun (WGS) entry which is preliminary data.</text>
</comment>
<dbReference type="Proteomes" id="UP000681414">
    <property type="component" value="Unassembled WGS sequence"/>
</dbReference>
<dbReference type="EMBL" id="JAGYPG010000004">
    <property type="protein sequence ID" value="MBS4197437.1"/>
    <property type="molecule type" value="Genomic_DNA"/>
</dbReference>
<evidence type="ECO:0000259" key="3">
    <source>
        <dbReference type="Pfam" id="PF13115"/>
    </source>
</evidence>
<keyword evidence="2" id="KW-0732">Signal</keyword>
<sequence length="256" mass="28888">MKKIITTISISMLVLMLAACNSSNKKSTEDDIPKMLEVVLEVPHTADVKEEIPLKATVTQGDEKVSDADEVVFEVWEDGKKDDSEMIDAVNNNDGTYEAKKAFDHDGIFTVQVHVTARGIHTMPKEAVTVGKGATEEHAHDDHGDHEHGDDKDHGHHSEDFSMHFIKPDSIEKGKETEFVVHLQDHNEPLEKARVRYEIWNDDISDKHDWVDASETTAGEYLGKHTFSDAGIYTIKIHVQNDEGLHEHKDYELEVK</sequence>